<keyword evidence="1" id="KW-0349">Heme</keyword>
<name>A0ABX7C5N1_9HYPH</name>
<gene>
    <name evidence="3" type="ORF">JI748_12190</name>
</gene>
<protein>
    <recommendedName>
        <fullName evidence="1">Protoporphyrinogen IX oxidase</fullName>
        <ecNumber evidence="1">1.3.99.-</ecNumber>
    </recommendedName>
</protein>
<keyword evidence="1" id="KW-1003">Cell membrane</keyword>
<reference evidence="3 4" key="1">
    <citation type="submission" date="2021-01" db="EMBL/GenBank/DDBJ databases">
        <title>Genome seq and assembly of Devosia sp. LEGU1.</title>
        <authorList>
            <person name="Chhetri G."/>
        </authorList>
    </citation>
    <scope>NUCLEOTIDE SEQUENCE [LARGE SCALE GENOMIC DNA]</scope>
    <source>
        <strain evidence="3 4">LEGU1</strain>
    </source>
</reference>
<accession>A0ABX7C5N1</accession>
<keyword evidence="1 2" id="KW-0472">Membrane</keyword>
<feature type="transmembrane region" description="Helical" evidence="2">
    <location>
        <begin position="49"/>
        <end position="72"/>
    </location>
</feature>
<evidence type="ECO:0000313" key="4">
    <source>
        <dbReference type="Proteomes" id="UP000595857"/>
    </source>
</evidence>
<proteinExistence type="inferred from homology"/>
<evidence type="ECO:0000313" key="3">
    <source>
        <dbReference type="EMBL" id="QQR38529.1"/>
    </source>
</evidence>
<dbReference type="InterPro" id="IPR005265">
    <property type="entry name" value="HemJ-like"/>
</dbReference>
<dbReference type="PIRSF" id="PIRSF004638">
    <property type="entry name" value="UCP004638"/>
    <property type="match status" value="1"/>
</dbReference>
<feature type="transmembrane region" description="Helical" evidence="2">
    <location>
        <begin position="113"/>
        <end position="135"/>
    </location>
</feature>
<dbReference type="Pfam" id="PF03653">
    <property type="entry name" value="UPF0093"/>
    <property type="match status" value="1"/>
</dbReference>
<keyword evidence="1" id="KW-0408">Iron</keyword>
<evidence type="ECO:0000256" key="1">
    <source>
        <dbReference type="PIRNR" id="PIRNR004638"/>
    </source>
</evidence>
<comment type="function">
    <text evidence="1">Catalyzes the oxidation of protoporphyrinogen IX to protoporphyrin IX.</text>
</comment>
<sequence length="166" mass="18011">MTVVWLKFIHVIGIGLWSAGLLALPFLYRQRGGLKGKELYRLHNFTRTFYVGIVSPSAFVAIASGTALILLIGTYENWFSAKLVGVAAMTGVHIFSGLMILKLFEPDRSYPAWRLALTVTVTLVAISAVLTLVLGKPQIEWPGVLDEFFSPGALSKFVGGIIGGTI</sequence>
<dbReference type="RefSeq" id="WP_201631032.1">
    <property type="nucleotide sequence ID" value="NZ_CP068046.1"/>
</dbReference>
<organism evidence="3 4">
    <name type="scientific">Devosia rhizoryzae</name>
    <dbReference type="NCBI Taxonomy" id="2774137"/>
    <lineage>
        <taxon>Bacteria</taxon>
        <taxon>Pseudomonadati</taxon>
        <taxon>Pseudomonadota</taxon>
        <taxon>Alphaproteobacteria</taxon>
        <taxon>Hyphomicrobiales</taxon>
        <taxon>Devosiaceae</taxon>
        <taxon>Devosia</taxon>
    </lineage>
</organism>
<dbReference type="Proteomes" id="UP000595857">
    <property type="component" value="Chromosome"/>
</dbReference>
<dbReference type="EMBL" id="CP068046">
    <property type="protein sequence ID" value="QQR38529.1"/>
    <property type="molecule type" value="Genomic_DNA"/>
</dbReference>
<evidence type="ECO:0000256" key="2">
    <source>
        <dbReference type="SAM" id="Phobius"/>
    </source>
</evidence>
<keyword evidence="4" id="KW-1185">Reference proteome</keyword>
<comment type="catalytic activity">
    <reaction evidence="1">
        <text>protoporphyrinogen IX + 3 A = protoporphyrin IX + 3 AH2</text>
        <dbReference type="Rhea" id="RHEA:62000"/>
        <dbReference type="ChEBI" id="CHEBI:13193"/>
        <dbReference type="ChEBI" id="CHEBI:17499"/>
        <dbReference type="ChEBI" id="CHEBI:57306"/>
        <dbReference type="ChEBI" id="CHEBI:57307"/>
    </reaction>
</comment>
<keyword evidence="2" id="KW-1133">Transmembrane helix</keyword>
<feature type="transmembrane region" description="Helical" evidence="2">
    <location>
        <begin position="6"/>
        <end position="28"/>
    </location>
</feature>
<dbReference type="EC" id="1.3.99.-" evidence="1"/>
<comment type="cofactor">
    <cofactor evidence="1">
        <name>heme b</name>
        <dbReference type="ChEBI" id="CHEBI:60344"/>
    </cofactor>
    <text evidence="1">Binds 1 heme b (iron(II)-protoporphyrin IX) group per subunit.</text>
</comment>
<keyword evidence="1" id="KW-0479">Metal-binding</keyword>
<comment type="pathway">
    <text evidence="1">Porphyrin-containing compound metabolism; protoporphyrin-IX biosynthesis; protoporphyrin-IX from protoporphyrinogen-IX: step 1/1.</text>
</comment>
<comment type="similarity">
    <text evidence="1">Belongs to the HemJ family.</text>
</comment>
<feature type="transmembrane region" description="Helical" evidence="2">
    <location>
        <begin position="78"/>
        <end position="101"/>
    </location>
</feature>
<keyword evidence="2" id="KW-0812">Transmembrane</keyword>